<dbReference type="PANTHER" id="PTHR10098:SF108">
    <property type="entry name" value="TETRATRICOPEPTIDE REPEAT PROTEIN 28"/>
    <property type="match status" value="1"/>
</dbReference>
<keyword evidence="5" id="KW-1185">Reference proteome</keyword>
<dbReference type="SUPFAM" id="SSF56112">
    <property type="entry name" value="Protein kinase-like (PK-like)"/>
    <property type="match status" value="1"/>
</dbReference>
<dbReference type="GO" id="GO:0005524">
    <property type="term" value="F:ATP binding"/>
    <property type="evidence" value="ECO:0007669"/>
    <property type="project" value="InterPro"/>
</dbReference>
<evidence type="ECO:0000313" key="4">
    <source>
        <dbReference type="EMBL" id="KIO20485.1"/>
    </source>
</evidence>
<dbReference type="SUPFAM" id="SSF48452">
    <property type="entry name" value="TPR-like"/>
    <property type="match status" value="2"/>
</dbReference>
<dbReference type="InterPro" id="IPR011009">
    <property type="entry name" value="Kinase-like_dom_sf"/>
</dbReference>
<feature type="region of interest" description="Disordered" evidence="2">
    <location>
        <begin position="342"/>
        <end position="362"/>
    </location>
</feature>
<feature type="compositionally biased region" description="Basic and acidic residues" evidence="2">
    <location>
        <begin position="85"/>
        <end position="113"/>
    </location>
</feature>
<evidence type="ECO:0000256" key="1">
    <source>
        <dbReference type="PROSITE-ProRule" id="PRU00339"/>
    </source>
</evidence>
<dbReference type="OrthoDB" id="3219560at2759"/>
<dbReference type="InterPro" id="IPR000719">
    <property type="entry name" value="Prot_kinase_dom"/>
</dbReference>
<proteinExistence type="predicted"/>
<organism evidence="4 5">
    <name type="scientific">Tulasnella calospora MUT 4182</name>
    <dbReference type="NCBI Taxonomy" id="1051891"/>
    <lineage>
        <taxon>Eukaryota</taxon>
        <taxon>Fungi</taxon>
        <taxon>Dikarya</taxon>
        <taxon>Basidiomycota</taxon>
        <taxon>Agaricomycotina</taxon>
        <taxon>Agaricomycetes</taxon>
        <taxon>Cantharellales</taxon>
        <taxon>Tulasnellaceae</taxon>
        <taxon>Tulasnella</taxon>
    </lineage>
</organism>
<feature type="repeat" description="TPR" evidence="1">
    <location>
        <begin position="508"/>
        <end position="541"/>
    </location>
</feature>
<dbReference type="PROSITE" id="PS50011">
    <property type="entry name" value="PROTEIN_KINASE_DOM"/>
    <property type="match status" value="1"/>
</dbReference>
<dbReference type="GO" id="GO:0004672">
    <property type="term" value="F:protein kinase activity"/>
    <property type="evidence" value="ECO:0007669"/>
    <property type="project" value="InterPro"/>
</dbReference>
<dbReference type="Gene3D" id="1.25.40.10">
    <property type="entry name" value="Tetratricopeptide repeat domain"/>
    <property type="match status" value="2"/>
</dbReference>
<accession>A0A0C3PYQ4</accession>
<feature type="domain" description="Protein kinase" evidence="3">
    <location>
        <begin position="184"/>
        <end position="490"/>
    </location>
</feature>
<feature type="region of interest" description="Disordered" evidence="2">
    <location>
        <begin position="1"/>
        <end position="25"/>
    </location>
</feature>
<feature type="compositionally biased region" description="Basic and acidic residues" evidence="2">
    <location>
        <begin position="189"/>
        <end position="208"/>
    </location>
</feature>
<feature type="compositionally biased region" description="Gly residues" evidence="2">
    <location>
        <begin position="114"/>
        <end position="123"/>
    </location>
</feature>
<evidence type="ECO:0000313" key="5">
    <source>
        <dbReference type="Proteomes" id="UP000054248"/>
    </source>
</evidence>
<dbReference type="Proteomes" id="UP000054248">
    <property type="component" value="Unassembled WGS sequence"/>
</dbReference>
<sequence>MQENKDYVAKPSQISASDREDSPSVLLHSSKLRNKLEKLAHWRIDPSSIEFTANAREFRGGFATVSQGLLASPSRAGRGAKMSGHVRDEHPSPDAGDPKADSEAQEPRDDDQGKGQGADGCGGEGDDNHPKGEEIGDPLASSEQTVDEDSVLGHHNPQSDIHLPDGDRQGNDKGPGSRIANGDNDPTQEEGRNKSDNSKEERNSDHQTSKPKIVAVKKLKIESGTDIERVLGLALRESEFLVELSHPNIVKLEGFVEDLSAQKVWLIFPWEEHGNLRDFLASGEWEVPERISLINDVTLGLEYLHSRDPPVYHGDLKSLNILVSSECYALITDFGSARRLDGDVGKHPKEEDDKPLPATDSTTGAQDITLEALFSATASTLTLTGSSYTLRWAAPELLQDDRPCLRSDIWALGWIAYEVMTNTIPFHDIKKDAIVINRVIQGQLPSVTQDARMSLIRALCSLMVQCWSMNPDKRPTAEECRKSISWMPMIVPAHTQGMNEEVSSTRGAQLLNRLGEMYKQQGDYLNAFDCFTKASNIYTTNNDSNGKAYNLHSLADLHLFRGEHVEAASFYTEALQIYTETGDRTERASSIRGLAEVRRLQGEYNEASRLYSECLQIYTDIGTRRHRAVTLSGLASVHLHHDEYSQAETLYSEALEIFTEVGDRQGQGTALWNLAEVYRLQKEYSQATKRYSEALETYIDIGDKQGRGTVLWGFAQVHRNRGEYNEAIKLFSEATEIFTDVGDKYWRAEALMCLALSHLAQAHYSEAISFYTEASEVLEDIGEPQRAADVLKNAADIRKTAEEVAAGSVETAKVEEDPLLNLN</sequence>
<reference evidence="4 5" key="1">
    <citation type="submission" date="2014-04" db="EMBL/GenBank/DDBJ databases">
        <authorList>
            <consortium name="DOE Joint Genome Institute"/>
            <person name="Kuo A."/>
            <person name="Girlanda M."/>
            <person name="Perotto S."/>
            <person name="Kohler A."/>
            <person name="Nagy L.G."/>
            <person name="Floudas D."/>
            <person name="Copeland A."/>
            <person name="Barry K.W."/>
            <person name="Cichocki N."/>
            <person name="Veneault-Fourrey C."/>
            <person name="LaButti K."/>
            <person name="Lindquist E.A."/>
            <person name="Lipzen A."/>
            <person name="Lundell T."/>
            <person name="Morin E."/>
            <person name="Murat C."/>
            <person name="Sun H."/>
            <person name="Tunlid A."/>
            <person name="Henrissat B."/>
            <person name="Grigoriev I.V."/>
            <person name="Hibbett D.S."/>
            <person name="Martin F."/>
            <person name="Nordberg H.P."/>
            <person name="Cantor M.N."/>
            <person name="Hua S.X."/>
        </authorList>
    </citation>
    <scope>NUCLEOTIDE SEQUENCE [LARGE SCALE GENOMIC DNA]</scope>
    <source>
        <strain evidence="4 5">MUT 4182</strain>
    </source>
</reference>
<evidence type="ECO:0000256" key="2">
    <source>
        <dbReference type="SAM" id="MobiDB-lite"/>
    </source>
</evidence>
<dbReference type="InterPro" id="IPR019734">
    <property type="entry name" value="TPR_rpt"/>
</dbReference>
<reference evidence="5" key="2">
    <citation type="submission" date="2015-01" db="EMBL/GenBank/DDBJ databases">
        <title>Evolutionary Origins and Diversification of the Mycorrhizal Mutualists.</title>
        <authorList>
            <consortium name="DOE Joint Genome Institute"/>
            <consortium name="Mycorrhizal Genomics Consortium"/>
            <person name="Kohler A."/>
            <person name="Kuo A."/>
            <person name="Nagy L.G."/>
            <person name="Floudas D."/>
            <person name="Copeland A."/>
            <person name="Barry K.W."/>
            <person name="Cichocki N."/>
            <person name="Veneault-Fourrey C."/>
            <person name="LaButti K."/>
            <person name="Lindquist E.A."/>
            <person name="Lipzen A."/>
            <person name="Lundell T."/>
            <person name="Morin E."/>
            <person name="Murat C."/>
            <person name="Riley R."/>
            <person name="Ohm R."/>
            <person name="Sun H."/>
            <person name="Tunlid A."/>
            <person name="Henrissat B."/>
            <person name="Grigoriev I.V."/>
            <person name="Hibbett D.S."/>
            <person name="Martin F."/>
        </authorList>
    </citation>
    <scope>NUCLEOTIDE SEQUENCE [LARGE SCALE GENOMIC DNA]</scope>
    <source>
        <strain evidence="5">MUT 4182</strain>
    </source>
</reference>
<dbReference type="Gene3D" id="1.10.510.10">
    <property type="entry name" value="Transferase(Phosphotransferase) domain 1"/>
    <property type="match status" value="1"/>
</dbReference>
<dbReference type="SMART" id="SM00220">
    <property type="entry name" value="S_TKc"/>
    <property type="match status" value="1"/>
</dbReference>
<dbReference type="AlphaFoldDB" id="A0A0C3PYQ4"/>
<name>A0A0C3PYQ4_9AGAM</name>
<feature type="compositionally biased region" description="Basic and acidic residues" evidence="2">
    <location>
        <begin position="342"/>
        <end position="355"/>
    </location>
</feature>
<keyword evidence="1" id="KW-0802">TPR repeat</keyword>
<dbReference type="EMBL" id="KN823173">
    <property type="protein sequence ID" value="KIO20485.1"/>
    <property type="molecule type" value="Genomic_DNA"/>
</dbReference>
<dbReference type="SMART" id="SM00028">
    <property type="entry name" value="TPR"/>
    <property type="match status" value="7"/>
</dbReference>
<dbReference type="PROSITE" id="PS50005">
    <property type="entry name" value="TPR"/>
    <property type="match status" value="1"/>
</dbReference>
<protein>
    <recommendedName>
        <fullName evidence="3">Protein kinase domain-containing protein</fullName>
    </recommendedName>
</protein>
<dbReference type="PROSITE" id="PS00108">
    <property type="entry name" value="PROTEIN_KINASE_ST"/>
    <property type="match status" value="1"/>
</dbReference>
<dbReference type="HOGENOM" id="CLU_000288_7_37_1"/>
<dbReference type="Pfam" id="PF13424">
    <property type="entry name" value="TPR_12"/>
    <property type="match status" value="3"/>
</dbReference>
<gene>
    <name evidence="4" type="ORF">M407DRAFT_29893</name>
</gene>
<feature type="compositionally biased region" description="Basic and acidic residues" evidence="2">
    <location>
        <begin position="162"/>
        <end position="171"/>
    </location>
</feature>
<dbReference type="InterPro" id="IPR008271">
    <property type="entry name" value="Ser/Thr_kinase_AS"/>
</dbReference>
<dbReference type="Pfam" id="PF00069">
    <property type="entry name" value="Pkinase"/>
    <property type="match status" value="1"/>
</dbReference>
<dbReference type="PANTHER" id="PTHR10098">
    <property type="entry name" value="RAPSYN-RELATED"/>
    <property type="match status" value="1"/>
</dbReference>
<dbReference type="InterPro" id="IPR011990">
    <property type="entry name" value="TPR-like_helical_dom_sf"/>
</dbReference>
<feature type="region of interest" description="Disordered" evidence="2">
    <location>
        <begin position="68"/>
        <end position="211"/>
    </location>
</feature>
<evidence type="ECO:0000259" key="3">
    <source>
        <dbReference type="PROSITE" id="PS50011"/>
    </source>
</evidence>